<evidence type="ECO:0000313" key="1">
    <source>
        <dbReference type="EnsemblMetazoa" id="ACOM041509-PA.1"/>
    </source>
</evidence>
<dbReference type="AlphaFoldDB" id="A0A8W7Q286"/>
<organism evidence="1">
    <name type="scientific">Anopheles coluzzii</name>
    <name type="common">African malaria mosquito</name>
    <dbReference type="NCBI Taxonomy" id="1518534"/>
    <lineage>
        <taxon>Eukaryota</taxon>
        <taxon>Metazoa</taxon>
        <taxon>Ecdysozoa</taxon>
        <taxon>Arthropoda</taxon>
        <taxon>Hexapoda</taxon>
        <taxon>Insecta</taxon>
        <taxon>Pterygota</taxon>
        <taxon>Neoptera</taxon>
        <taxon>Endopterygota</taxon>
        <taxon>Diptera</taxon>
        <taxon>Nematocera</taxon>
        <taxon>Culicoidea</taxon>
        <taxon>Culicidae</taxon>
        <taxon>Anophelinae</taxon>
        <taxon>Anopheles</taxon>
    </lineage>
</organism>
<dbReference type="EnsemblMetazoa" id="ACOM041509-RA">
    <property type="protein sequence ID" value="ACOM041509-PA.1"/>
    <property type="gene ID" value="ACOM041509"/>
</dbReference>
<accession>A0A8W7Q286</accession>
<reference evidence="1" key="1">
    <citation type="submission" date="2022-08" db="UniProtKB">
        <authorList>
            <consortium name="EnsemblMetazoa"/>
        </authorList>
    </citation>
    <scope>IDENTIFICATION</scope>
</reference>
<name>A0A8W7Q286_ANOCL</name>
<protein>
    <submittedName>
        <fullName evidence="1">Uncharacterized protein</fullName>
    </submittedName>
</protein>
<proteinExistence type="predicted"/>
<sequence length="114" mass="12835">MATAHYHSRLEVDGFARSLGIAQLLDDGQPFPVEAGREQHTFRTEHAKVGRSVADALSALDTVLHVDAHYLRGAALQLLTFGRVARHGTDALCRRRRRRRSSWITFGNGHYTER</sequence>
<dbReference type="Proteomes" id="UP000075882">
    <property type="component" value="Unassembled WGS sequence"/>
</dbReference>